<dbReference type="Gene3D" id="3.80.10.10">
    <property type="entry name" value="Ribonuclease Inhibitor"/>
    <property type="match status" value="2"/>
</dbReference>
<dbReference type="Proteomes" id="UP000807716">
    <property type="component" value="Unassembled WGS sequence"/>
</dbReference>
<feature type="region of interest" description="Disordered" evidence="1">
    <location>
        <begin position="1213"/>
        <end position="1237"/>
    </location>
</feature>
<evidence type="ECO:0000313" key="2">
    <source>
        <dbReference type="EMBL" id="KAG0268458.1"/>
    </source>
</evidence>
<dbReference type="PANTHER" id="PTHR47186:SF13">
    <property type="entry name" value="DISEASE RESISTANCE PROTEIN RGA3"/>
    <property type="match status" value="1"/>
</dbReference>
<name>A0A9P6UBY8_9FUNG</name>
<accession>A0A9P6UBY8</accession>
<dbReference type="InterPro" id="IPR032675">
    <property type="entry name" value="LRR_dom_sf"/>
</dbReference>
<proteinExistence type="predicted"/>
<sequence>MSTLQHGVQPSRQRLPPDCLALVIDCVDHPATLHSLLTVSKCVFAVSVKRLYKSTSIVNQRHRKTVLSFVRLVLSLTPCQDSVIRALRDEFEVYFPRGTVYTDYLALIRDVAYHPDDDAGYWRTDRFPRRNSSVYRGMDLRPWVSWAICEHSGLASITGLTIDCDHLAWYEVYIPRFASLQRIIFDVGSSEQVAQVHVFVQRYIHIHGPRARRISLELVGAYKDDFTTVLNIYAELESPCPHPRAITNSTFASYVLHQDTTDFTNVRTIEGFVDDLGLKHIQLHGSPSSVFKTLCDAATCFGLTLETIQLRDPDDTNEQPQVYRLAAGLCLPRLRELRIVFELNEYSVSFEPSSIPKMPALEILEMYHAFDRYTDIGGLQYSEEYHQIYPRTTWDVIQHMPVLRILHLSGRTASEFHPESLRHMPCLESLTARIRTSDWSRYWPRPLWTWDWELPFLRELHLGGVMASSFVFRALRHMPALERLRLECKSPTPMIIPDYETLLAMDISSDDNDWSSATMETAASRATAFGSTTSPPTPTRGRGVAGSIRGRPFGRNVKHILFGGRPRFTPRDWEQLLEHWFPNLEVLDLNFLITHRTRTIFEKARKHRCLRFLSLNTSDDELDDEDDGVDGELGHDSVDNDGDLIDEDWEPLHDSEDEGVERRAAAQAGQDNFFMFSRIISRIDDGPTLFSLLTVNKAFFAMAARQLYRKVFNMPELSTKAVTRYIRLILSISPTNTKALQMLREHFSVEWPRQQAPYVDYLALLTDARFDPYVDIPSWKQGPAPLANLDLRMAILWAVCGHRLSDITALCVEARVLRIEPFFLDAHLPKYMALKRIEFRAFMPADLKTVHEFLKRFIKANPRAKQLEVAVVGAHVGDIDPMRAIARLLNPPQSPQKIDLFNFVACHTHRKQVDFSHVTSVILECYPSENMKEEHLLKDLLPLCPHLDSFMGNITDPRVRMFGYAVAKPDPNKKKWPLLKRVRFTGESLPALVAVDDALHGFASTLTQLMVEIIDNLEFAKDHFSMKRIGAGCSLAKLRHLHIDSLVPNVSVTLDPDAMPDLPVLETLELSSPLEAPEEGMQYSEMLHQMYPIMTWPVLQLPLLTQLSLSGRSAAEFNPVSLQHMPCLQSLTLGLYYEDWHSYWHRDAWTWDWSMPLLQHLRLQGAIASPFSFTALRYMPALETLSLTDCHKFRMPPYQDLVALLGGSGLVDGGVGGGSEEEDDDNNNNNNNDGGGAGGALSNIHISMVKKFELHTEEMDLRKKDWELLLGPWLPSMEECKITTRSVKNPEIVQWAKRHPLLNKFSIEATGYSNTGVDDIVIEDAWEKVDIDPHDWQYSEEESDWPKLVAGEGRLLFRLNGAVYRVVKEVLVF</sequence>
<feature type="region of interest" description="Disordered" evidence="1">
    <location>
        <begin position="621"/>
        <end position="641"/>
    </location>
</feature>
<organism evidence="2 3">
    <name type="scientific">Actinomortierella ambigua</name>
    <dbReference type="NCBI Taxonomy" id="1343610"/>
    <lineage>
        <taxon>Eukaryota</taxon>
        <taxon>Fungi</taxon>
        <taxon>Fungi incertae sedis</taxon>
        <taxon>Mucoromycota</taxon>
        <taxon>Mortierellomycotina</taxon>
        <taxon>Mortierellomycetes</taxon>
        <taxon>Mortierellales</taxon>
        <taxon>Mortierellaceae</taxon>
        <taxon>Actinomortierella</taxon>
    </lineage>
</organism>
<reference evidence="2" key="1">
    <citation type="journal article" date="2020" name="Fungal Divers.">
        <title>Resolving the Mortierellaceae phylogeny through synthesis of multi-gene phylogenetics and phylogenomics.</title>
        <authorList>
            <person name="Vandepol N."/>
            <person name="Liber J."/>
            <person name="Desiro A."/>
            <person name="Na H."/>
            <person name="Kennedy M."/>
            <person name="Barry K."/>
            <person name="Grigoriev I.V."/>
            <person name="Miller A.N."/>
            <person name="O'Donnell K."/>
            <person name="Stajich J.E."/>
            <person name="Bonito G."/>
        </authorList>
    </citation>
    <scope>NUCLEOTIDE SEQUENCE</scope>
    <source>
        <strain evidence="2">BC1065</strain>
    </source>
</reference>
<comment type="caution">
    <text evidence="2">The sequence shown here is derived from an EMBL/GenBank/DDBJ whole genome shotgun (WGS) entry which is preliminary data.</text>
</comment>
<feature type="compositionally biased region" description="Low complexity" evidence="1">
    <location>
        <begin position="530"/>
        <end position="542"/>
    </location>
</feature>
<dbReference type="PANTHER" id="PTHR47186">
    <property type="entry name" value="LEUCINE-RICH REPEAT-CONTAINING PROTEIN 57"/>
    <property type="match status" value="1"/>
</dbReference>
<evidence type="ECO:0000256" key="1">
    <source>
        <dbReference type="SAM" id="MobiDB-lite"/>
    </source>
</evidence>
<gene>
    <name evidence="2" type="ORF">DFQ27_006686</name>
</gene>
<dbReference type="EMBL" id="JAAAJB010000050">
    <property type="protein sequence ID" value="KAG0268458.1"/>
    <property type="molecule type" value="Genomic_DNA"/>
</dbReference>
<feature type="region of interest" description="Disordered" evidence="1">
    <location>
        <begin position="526"/>
        <end position="548"/>
    </location>
</feature>
<evidence type="ECO:0000313" key="3">
    <source>
        <dbReference type="Proteomes" id="UP000807716"/>
    </source>
</evidence>
<feature type="compositionally biased region" description="Acidic residues" evidence="1">
    <location>
        <begin position="621"/>
        <end position="630"/>
    </location>
</feature>
<keyword evidence="3" id="KW-1185">Reference proteome</keyword>
<dbReference type="OrthoDB" id="2411417at2759"/>
<protein>
    <recommendedName>
        <fullName evidence="4">F-box domain-containing protein</fullName>
    </recommendedName>
</protein>
<evidence type="ECO:0008006" key="4">
    <source>
        <dbReference type="Google" id="ProtNLM"/>
    </source>
</evidence>
<dbReference type="SUPFAM" id="SSF52058">
    <property type="entry name" value="L domain-like"/>
    <property type="match status" value="1"/>
</dbReference>